<dbReference type="SUPFAM" id="SSF50156">
    <property type="entry name" value="PDZ domain-like"/>
    <property type="match status" value="1"/>
</dbReference>
<proteinExistence type="inferred from homology"/>
<reference evidence="10" key="1">
    <citation type="submission" date="2025-08" db="UniProtKB">
        <authorList>
            <consortium name="Ensembl"/>
        </authorList>
    </citation>
    <scope>IDENTIFICATION</scope>
</reference>
<organism evidence="10 11">
    <name type="scientific">Sinocyclocheilus grahami</name>
    <name type="common">Dianchi golden-line fish</name>
    <name type="synonym">Barbus grahami</name>
    <dbReference type="NCBI Taxonomy" id="75366"/>
    <lineage>
        <taxon>Eukaryota</taxon>
        <taxon>Metazoa</taxon>
        <taxon>Chordata</taxon>
        <taxon>Craniata</taxon>
        <taxon>Vertebrata</taxon>
        <taxon>Euteleostomi</taxon>
        <taxon>Actinopterygii</taxon>
        <taxon>Neopterygii</taxon>
        <taxon>Teleostei</taxon>
        <taxon>Ostariophysi</taxon>
        <taxon>Cypriniformes</taxon>
        <taxon>Cyprinidae</taxon>
        <taxon>Cyprininae</taxon>
        <taxon>Sinocyclocheilus</taxon>
    </lineage>
</organism>
<dbReference type="InterPro" id="IPR036892">
    <property type="entry name" value="L27_dom_sf"/>
</dbReference>
<dbReference type="Pfam" id="PF00595">
    <property type="entry name" value="PDZ"/>
    <property type="match status" value="1"/>
</dbReference>
<dbReference type="SUPFAM" id="SSF101288">
    <property type="entry name" value="L27 domain"/>
    <property type="match status" value="2"/>
</dbReference>
<dbReference type="InterPro" id="IPR036028">
    <property type="entry name" value="SH3-like_dom_sf"/>
</dbReference>
<dbReference type="CDD" id="cd00071">
    <property type="entry name" value="GMPK"/>
    <property type="match status" value="1"/>
</dbReference>
<feature type="region of interest" description="Disordered" evidence="4">
    <location>
        <begin position="358"/>
        <end position="379"/>
    </location>
</feature>
<reference evidence="10" key="2">
    <citation type="submission" date="2025-09" db="UniProtKB">
        <authorList>
            <consortium name="Ensembl"/>
        </authorList>
    </citation>
    <scope>IDENTIFICATION</scope>
</reference>
<dbReference type="InterPro" id="IPR000719">
    <property type="entry name" value="Prot_kinase_dom"/>
</dbReference>
<dbReference type="Gene3D" id="1.10.510.10">
    <property type="entry name" value="Transferase(Phosphotransferase) domain 1"/>
    <property type="match status" value="1"/>
</dbReference>
<dbReference type="Pfam" id="PF00069">
    <property type="entry name" value="Pkinase"/>
    <property type="match status" value="1"/>
</dbReference>
<comment type="similarity">
    <text evidence="1">Belongs to the MAGUK family.</text>
</comment>
<evidence type="ECO:0000259" key="6">
    <source>
        <dbReference type="PROSITE" id="PS50011"/>
    </source>
</evidence>
<dbReference type="Pfam" id="PF07653">
    <property type="entry name" value="SH3_2"/>
    <property type="match status" value="1"/>
</dbReference>
<dbReference type="SUPFAM" id="SSF52540">
    <property type="entry name" value="P-loop containing nucleoside triphosphate hydrolases"/>
    <property type="match status" value="1"/>
</dbReference>
<keyword evidence="11" id="KW-1185">Reference proteome</keyword>
<dbReference type="Pfam" id="PF02828">
    <property type="entry name" value="L27"/>
    <property type="match status" value="2"/>
</dbReference>
<dbReference type="InterPro" id="IPR050716">
    <property type="entry name" value="MAGUK"/>
</dbReference>
<dbReference type="Gene3D" id="1.10.287.650">
    <property type="entry name" value="L27 domain"/>
    <property type="match status" value="2"/>
</dbReference>
<dbReference type="InterPro" id="IPR027417">
    <property type="entry name" value="P-loop_NTPase"/>
</dbReference>
<evidence type="ECO:0000256" key="2">
    <source>
        <dbReference type="ARBA" id="ARBA00022443"/>
    </source>
</evidence>
<evidence type="ECO:0000259" key="7">
    <source>
        <dbReference type="PROSITE" id="PS50052"/>
    </source>
</evidence>
<keyword evidence="2 3" id="KW-0728">SH3 domain</keyword>
<dbReference type="FunFam" id="1.10.510.10:FF:001592">
    <property type="entry name" value="Peripheral plasma membrane protein CASK"/>
    <property type="match status" value="1"/>
</dbReference>
<dbReference type="Gene3D" id="6.10.140.620">
    <property type="match status" value="1"/>
</dbReference>
<feature type="domain" description="SH3" evidence="5">
    <location>
        <begin position="497"/>
        <end position="567"/>
    </location>
</feature>
<dbReference type="Gene3D" id="3.30.200.20">
    <property type="entry name" value="Phosphorylase Kinase, domain 1"/>
    <property type="match status" value="1"/>
</dbReference>
<dbReference type="Gene3D" id="2.30.30.40">
    <property type="entry name" value="SH3 Domains"/>
    <property type="match status" value="1"/>
</dbReference>
<dbReference type="GO" id="GO:0004672">
    <property type="term" value="F:protein kinase activity"/>
    <property type="evidence" value="ECO:0007669"/>
    <property type="project" value="InterPro"/>
</dbReference>
<dbReference type="SMART" id="SM00569">
    <property type="entry name" value="L27"/>
    <property type="match status" value="2"/>
</dbReference>
<dbReference type="InterPro" id="IPR020590">
    <property type="entry name" value="Guanylate_kinase_CS"/>
</dbReference>
<dbReference type="InterPro" id="IPR036034">
    <property type="entry name" value="PDZ_sf"/>
</dbReference>
<dbReference type="InterPro" id="IPR011009">
    <property type="entry name" value="Kinase-like_dom_sf"/>
</dbReference>
<sequence>MADDDVLFEDVYELCEVIGKGPFSVVRRCINRETGQQFAVKIVDVAKFTSSPGLSAEDLKREASICHMLKHPHIVELLETYSSDGMLYMVFEFMDGADLCFEIVKRADAGFVYSEAVASHYMRQILEALRYCHDNNIIHRDVKVGSVILCLSSNQFNKGEYFFIVYRNGNTLNHPWLKERDRYAYKIHLPETVEQLRKFNARRKLKGAVLAAVSSHKFSSFYGDPPEELPDFSEDPTSSGTTATRAVSQVLDSLEEIHALTDCSEKDLDFLHSVFQDHHLHTLLDLYDKINTKSSPQIRSPTSDAVQRAKEVLEEISCYPENADAKELRRILTQPHFMALLQTHDVVAHEVYSDEALRVTPPPTSPYLNGDSPDSTNGDMDIENVTRVRLVQFQKNTDEPMGITLKMNDLNHCIVARIMHGGMIHKQGTLHVGDEIREINGISVANQTVEQLQKMLVMLASVRLLCCFADLCILLQKESPSTSRQSPANGHSSINSSILIFVRAQFEYDPVKDDLIPCKEAGIRFRVGDIIQIISKDDHNWWQGKLENTKNGTAGLIPSPELQEWRVACIAMEKTKQEQQASCTWFGKKKKQYKDKYLAKHNADLVTYEEVVKLPAFKRKTLVLLGAHGVGRRHIKNTLITKHPDRFAYPIPHTTRPPKKDEENGKNYFFVSHDQMMQDISNNDYLEYGSHEDAMYGTQLETIRKIHEQGLVAILDVEPQALKVLRTAEFAPYVVFIAAPTITPGMNDESLQRLQKESEILQKTYAHYFDQTIINNEIDETIRLLEEAIDLVCTTGQWVPVSWVY</sequence>
<protein>
    <submittedName>
        <fullName evidence="10">Peripheral plasma membrane protein CASK-like</fullName>
    </submittedName>
</protein>
<evidence type="ECO:0000256" key="4">
    <source>
        <dbReference type="SAM" id="MobiDB-lite"/>
    </source>
</evidence>
<evidence type="ECO:0000259" key="5">
    <source>
        <dbReference type="PROSITE" id="PS50002"/>
    </source>
</evidence>
<dbReference type="InterPro" id="IPR008144">
    <property type="entry name" value="Guanylate_kin-like_dom"/>
</dbReference>
<evidence type="ECO:0000313" key="11">
    <source>
        <dbReference type="Proteomes" id="UP000472262"/>
    </source>
</evidence>
<evidence type="ECO:0000259" key="9">
    <source>
        <dbReference type="PROSITE" id="PS51022"/>
    </source>
</evidence>
<dbReference type="FunFam" id="3.30.63.10:FF:000004">
    <property type="entry name" value="peripheral plasma membrane protein CASK isoform X2"/>
    <property type="match status" value="1"/>
</dbReference>
<accession>A0A672S4D1</accession>
<dbReference type="PANTHER" id="PTHR23122">
    <property type="entry name" value="MEMBRANE-ASSOCIATED GUANYLATE KINASE MAGUK"/>
    <property type="match status" value="1"/>
</dbReference>
<dbReference type="Proteomes" id="UP000472262">
    <property type="component" value="Unassembled WGS sequence"/>
</dbReference>
<evidence type="ECO:0000256" key="3">
    <source>
        <dbReference type="PROSITE-ProRule" id="PRU00192"/>
    </source>
</evidence>
<dbReference type="FunFam" id="3.30.200.20:FF:000051">
    <property type="entry name" value="Peripheral plasma membrane protein CASK isoform B"/>
    <property type="match status" value="1"/>
</dbReference>
<feature type="domain" description="Guanylate kinase-like" evidence="7">
    <location>
        <begin position="619"/>
        <end position="790"/>
    </location>
</feature>
<dbReference type="SUPFAM" id="SSF50044">
    <property type="entry name" value="SH3-domain"/>
    <property type="match status" value="1"/>
</dbReference>
<dbReference type="Gene3D" id="2.30.42.10">
    <property type="match status" value="1"/>
</dbReference>
<dbReference type="InterPro" id="IPR035473">
    <property type="entry name" value="CASK_SH3"/>
</dbReference>
<dbReference type="PROSITE" id="PS50052">
    <property type="entry name" value="GUANYLATE_KINASE_2"/>
    <property type="match status" value="1"/>
</dbReference>
<dbReference type="Pfam" id="PF00625">
    <property type="entry name" value="Guanylate_kin"/>
    <property type="match status" value="1"/>
</dbReference>
<feature type="domain" description="L27" evidence="9">
    <location>
        <begin position="243"/>
        <end position="298"/>
    </location>
</feature>
<dbReference type="SMART" id="SM00072">
    <property type="entry name" value="GuKc"/>
    <property type="match status" value="1"/>
</dbReference>
<dbReference type="CDD" id="cd12081">
    <property type="entry name" value="SH3_CASK"/>
    <property type="match status" value="1"/>
</dbReference>
<dbReference type="AlphaFoldDB" id="A0A672S4D1"/>
<evidence type="ECO:0000259" key="8">
    <source>
        <dbReference type="PROSITE" id="PS50106"/>
    </source>
</evidence>
<dbReference type="Gene3D" id="3.40.50.300">
    <property type="entry name" value="P-loop containing nucleotide triphosphate hydrolases"/>
    <property type="match status" value="1"/>
</dbReference>
<dbReference type="FunFam" id="3.40.50.300:FF:000146">
    <property type="entry name" value="MAGUK p55 subfamily member 6 isoform X1"/>
    <property type="match status" value="1"/>
</dbReference>
<dbReference type="PROSITE" id="PS50002">
    <property type="entry name" value="SH3"/>
    <property type="match status" value="1"/>
</dbReference>
<evidence type="ECO:0000313" key="10">
    <source>
        <dbReference type="Ensembl" id="ENSSGRP00000096015.1"/>
    </source>
</evidence>
<dbReference type="PROSITE" id="PS50106">
    <property type="entry name" value="PDZ"/>
    <property type="match status" value="1"/>
</dbReference>
<evidence type="ECO:0000256" key="1">
    <source>
        <dbReference type="ARBA" id="ARBA00007014"/>
    </source>
</evidence>
<dbReference type="InterPro" id="IPR001452">
    <property type="entry name" value="SH3_domain"/>
</dbReference>
<feature type="domain" description="PDZ" evidence="8">
    <location>
        <begin position="390"/>
        <end position="456"/>
    </location>
</feature>
<dbReference type="SMART" id="SM00326">
    <property type="entry name" value="SH3"/>
    <property type="match status" value="1"/>
</dbReference>
<dbReference type="InterPro" id="IPR014775">
    <property type="entry name" value="L27_C"/>
</dbReference>
<dbReference type="InterPro" id="IPR004172">
    <property type="entry name" value="L27_dom"/>
</dbReference>
<feature type="domain" description="L27" evidence="9">
    <location>
        <begin position="302"/>
        <end position="355"/>
    </location>
</feature>
<dbReference type="PROSITE" id="PS51022">
    <property type="entry name" value="L27"/>
    <property type="match status" value="2"/>
</dbReference>
<dbReference type="InterPro" id="IPR001478">
    <property type="entry name" value="PDZ"/>
</dbReference>
<dbReference type="InterPro" id="IPR008145">
    <property type="entry name" value="GK/Ca_channel_bsu"/>
</dbReference>
<dbReference type="PROSITE" id="PS00856">
    <property type="entry name" value="GUANYLATE_KINASE_1"/>
    <property type="match status" value="1"/>
</dbReference>
<gene>
    <name evidence="10" type="primary">LOC107595872</name>
</gene>
<name>A0A672S4D1_SINGR</name>
<dbReference type="PROSITE" id="PS50011">
    <property type="entry name" value="PROTEIN_KINASE_DOM"/>
    <property type="match status" value="1"/>
</dbReference>
<dbReference type="SUPFAM" id="SSF56112">
    <property type="entry name" value="Protein kinase-like (PK-like)"/>
    <property type="match status" value="1"/>
</dbReference>
<dbReference type="GO" id="GO:0005524">
    <property type="term" value="F:ATP binding"/>
    <property type="evidence" value="ECO:0007669"/>
    <property type="project" value="InterPro"/>
</dbReference>
<dbReference type="SMART" id="SM00228">
    <property type="entry name" value="PDZ"/>
    <property type="match status" value="1"/>
</dbReference>
<feature type="domain" description="Protein kinase" evidence="6">
    <location>
        <begin position="12"/>
        <end position="313"/>
    </location>
</feature>
<dbReference type="Ensembl" id="ENSSGRT00000102156.1">
    <property type="protein sequence ID" value="ENSSGRP00000096015.1"/>
    <property type="gene ID" value="ENSSGRG00000047146.1"/>
</dbReference>